<gene>
    <name evidence="2" type="ORF">P5673_023592</name>
</gene>
<reference evidence="2" key="1">
    <citation type="journal article" date="2023" name="G3 (Bethesda)">
        <title>Whole genome assembly and annotation of the endangered Caribbean coral Acropora cervicornis.</title>
        <authorList>
            <person name="Selwyn J.D."/>
            <person name="Vollmer S.V."/>
        </authorList>
    </citation>
    <scope>NUCLEOTIDE SEQUENCE</scope>
    <source>
        <strain evidence="2">K2</strain>
    </source>
</reference>
<evidence type="ECO:0000313" key="2">
    <source>
        <dbReference type="EMBL" id="KAK2554912.1"/>
    </source>
</evidence>
<feature type="region of interest" description="Disordered" evidence="1">
    <location>
        <begin position="74"/>
        <end position="102"/>
    </location>
</feature>
<protein>
    <submittedName>
        <fullName evidence="2">Skeletal organic matrix protein 8</fullName>
    </submittedName>
</protein>
<sequence length="189" mass="20809">MTIPNDAKSFENFLKEHGPGKPGPLGYFNSIYMAFTLEEAENFPNLVSVHTRMKRIKTQNSTIPDKYVILGIQAPNDTQEQNSTRNKRDSQSYPDTKQSGTCSTSIGGLQRLCEVCPARTDLGPDITPRFINEVLCAEPGLDCGVGQVGGKCRNASVFQDFLRFSSSDSNLEVYSQEIRVCCECALALA</sequence>
<reference evidence="2" key="2">
    <citation type="journal article" date="2023" name="Science">
        <title>Genomic signatures of disease resistance in endangered staghorn corals.</title>
        <authorList>
            <person name="Vollmer S.V."/>
            <person name="Selwyn J.D."/>
            <person name="Despard B.A."/>
            <person name="Roesel C.L."/>
        </authorList>
    </citation>
    <scope>NUCLEOTIDE SEQUENCE</scope>
    <source>
        <strain evidence="2">K2</strain>
    </source>
</reference>
<comment type="caution">
    <text evidence="2">The sequence shown here is derived from an EMBL/GenBank/DDBJ whole genome shotgun (WGS) entry which is preliminary data.</text>
</comment>
<dbReference type="SUPFAM" id="SSF57501">
    <property type="entry name" value="Cystine-knot cytokines"/>
    <property type="match status" value="1"/>
</dbReference>
<dbReference type="AlphaFoldDB" id="A0AAD9UYZ4"/>
<evidence type="ECO:0000313" key="3">
    <source>
        <dbReference type="Proteomes" id="UP001249851"/>
    </source>
</evidence>
<dbReference type="EMBL" id="JARQWQ010000066">
    <property type="protein sequence ID" value="KAK2554912.1"/>
    <property type="molecule type" value="Genomic_DNA"/>
</dbReference>
<keyword evidence="3" id="KW-1185">Reference proteome</keyword>
<dbReference type="Proteomes" id="UP001249851">
    <property type="component" value="Unassembled WGS sequence"/>
</dbReference>
<evidence type="ECO:0000256" key="1">
    <source>
        <dbReference type="SAM" id="MobiDB-lite"/>
    </source>
</evidence>
<feature type="compositionally biased region" description="Polar residues" evidence="1">
    <location>
        <begin position="91"/>
        <end position="102"/>
    </location>
</feature>
<accession>A0AAD9UYZ4</accession>
<name>A0AAD9UYZ4_ACRCE</name>
<dbReference type="InterPro" id="IPR029034">
    <property type="entry name" value="Cystine-knot_cytokine"/>
</dbReference>
<feature type="compositionally biased region" description="Polar residues" evidence="1">
    <location>
        <begin position="75"/>
        <end position="84"/>
    </location>
</feature>
<proteinExistence type="predicted"/>
<organism evidence="2 3">
    <name type="scientific">Acropora cervicornis</name>
    <name type="common">Staghorn coral</name>
    <dbReference type="NCBI Taxonomy" id="6130"/>
    <lineage>
        <taxon>Eukaryota</taxon>
        <taxon>Metazoa</taxon>
        <taxon>Cnidaria</taxon>
        <taxon>Anthozoa</taxon>
        <taxon>Hexacorallia</taxon>
        <taxon>Scleractinia</taxon>
        <taxon>Astrocoeniina</taxon>
        <taxon>Acroporidae</taxon>
        <taxon>Acropora</taxon>
    </lineage>
</organism>